<dbReference type="PANTHER" id="PTHR46652:SF8">
    <property type="entry name" value="LEUCINE RICH REPEAT CONTAINING 23"/>
    <property type="match status" value="1"/>
</dbReference>
<dbReference type="Pfam" id="PF12799">
    <property type="entry name" value="LRR_4"/>
    <property type="match status" value="2"/>
</dbReference>
<dbReference type="InterPro" id="IPR032675">
    <property type="entry name" value="LRR_dom_sf"/>
</dbReference>
<evidence type="ECO:0000256" key="2">
    <source>
        <dbReference type="ARBA" id="ARBA00022737"/>
    </source>
</evidence>
<dbReference type="Pfam" id="PF13855">
    <property type="entry name" value="LRR_8"/>
    <property type="match status" value="1"/>
</dbReference>
<keyword evidence="5" id="KW-1185">Reference proteome</keyword>
<organism evidence="3">
    <name type="scientific">Hexamita inflata</name>
    <dbReference type="NCBI Taxonomy" id="28002"/>
    <lineage>
        <taxon>Eukaryota</taxon>
        <taxon>Metamonada</taxon>
        <taxon>Diplomonadida</taxon>
        <taxon>Hexamitidae</taxon>
        <taxon>Hexamitinae</taxon>
        <taxon>Hexamita</taxon>
    </lineage>
</organism>
<keyword evidence="1" id="KW-0433">Leucine-rich repeat</keyword>
<dbReference type="Gene3D" id="3.80.10.10">
    <property type="entry name" value="Ribonuclease Inhibitor"/>
    <property type="match status" value="6"/>
</dbReference>
<dbReference type="PANTHER" id="PTHR46652">
    <property type="entry name" value="LEUCINE-RICH REPEAT AND IQ DOMAIN-CONTAINING PROTEIN 1-RELATED"/>
    <property type="match status" value="1"/>
</dbReference>
<dbReference type="InterPro" id="IPR025875">
    <property type="entry name" value="Leu-rich_rpt_4"/>
</dbReference>
<dbReference type="InterPro" id="IPR003591">
    <property type="entry name" value="Leu-rich_rpt_typical-subtyp"/>
</dbReference>
<dbReference type="EMBL" id="CATOUU010001182">
    <property type="protein sequence ID" value="CAI9978032.1"/>
    <property type="molecule type" value="Genomic_DNA"/>
</dbReference>
<dbReference type="InterPro" id="IPR050836">
    <property type="entry name" value="SDS22/Internalin_LRR"/>
</dbReference>
<protein>
    <recommendedName>
        <fullName evidence="6">Chaoptin</fullName>
    </recommendedName>
</protein>
<gene>
    <name evidence="4" type="ORF">HINF_LOCUS47335</name>
    <name evidence="3" type="ORF">HINF_LOCUS65677</name>
</gene>
<dbReference type="AlphaFoldDB" id="A0AA86RU22"/>
<dbReference type="SUPFAM" id="SSF52058">
    <property type="entry name" value="L domain-like"/>
    <property type="match status" value="4"/>
</dbReference>
<comment type="caution">
    <text evidence="3">The sequence shown here is derived from an EMBL/GenBank/DDBJ whole genome shotgun (WGS) entry which is preliminary data.</text>
</comment>
<name>A0AA86RU22_9EUKA</name>
<evidence type="ECO:0000313" key="3">
    <source>
        <dbReference type="EMBL" id="CAI9978032.1"/>
    </source>
</evidence>
<evidence type="ECO:0000256" key="1">
    <source>
        <dbReference type="ARBA" id="ARBA00022614"/>
    </source>
</evidence>
<dbReference type="Proteomes" id="UP001642409">
    <property type="component" value="Unassembled WGS sequence"/>
</dbReference>
<dbReference type="SMART" id="SM00369">
    <property type="entry name" value="LRR_TYP"/>
    <property type="match status" value="9"/>
</dbReference>
<evidence type="ECO:0000313" key="4">
    <source>
        <dbReference type="EMBL" id="CAL6057078.1"/>
    </source>
</evidence>
<reference evidence="3" key="1">
    <citation type="submission" date="2023-06" db="EMBL/GenBank/DDBJ databases">
        <authorList>
            <person name="Kurt Z."/>
        </authorList>
    </citation>
    <scope>NUCLEOTIDE SEQUENCE</scope>
</reference>
<evidence type="ECO:0008006" key="6">
    <source>
        <dbReference type="Google" id="ProtNLM"/>
    </source>
</evidence>
<keyword evidence="2" id="KW-0677">Repeat</keyword>
<reference evidence="4 5" key="2">
    <citation type="submission" date="2024-07" db="EMBL/GenBank/DDBJ databases">
        <authorList>
            <person name="Akdeniz Z."/>
        </authorList>
    </citation>
    <scope>NUCLEOTIDE SEQUENCE [LARGE SCALE GENOMIC DNA]</scope>
</reference>
<dbReference type="SMART" id="SM00365">
    <property type="entry name" value="LRR_SD22"/>
    <property type="match status" value="14"/>
</dbReference>
<dbReference type="EMBL" id="CAXDID020000212">
    <property type="protein sequence ID" value="CAL6057078.1"/>
    <property type="molecule type" value="Genomic_DNA"/>
</dbReference>
<dbReference type="InterPro" id="IPR001611">
    <property type="entry name" value="Leu-rich_rpt"/>
</dbReference>
<proteinExistence type="predicted"/>
<accession>A0AA86RU22</accession>
<evidence type="ECO:0000313" key="5">
    <source>
        <dbReference type="Proteomes" id="UP001642409"/>
    </source>
</evidence>
<sequence length="1219" mass="139415">MKLKYQNVVQNESLKIENDNNLNDLGFTHELNAKIMNVKNCSNLQLPKTTVNHFKVNEGMINNYSEVRLVQIPTQIVQFSAVNCKLTNLVGLELLNNLQIIQIADNPVTSLEPILSLRQVTSLTVSNAKLSTITGIKQLKQLVELNLGSNQIREISELGNLTNLNKLNLNSNTISDVSEIGKLTNLQKLELQNNDIHRVNGLRSLNKLTHVNLSNNKIIFSEPLNQLKVELLIDNNLIADSVTFKNQQQPQLNHFKVFFGPNSSDDQINELATVTSDVFYSVKMKSKYAQSVRNSALNIQNDTELEDFGFSTDLNIKSLSVKDCQNVKLPRTLVNHLQGTIEKYQEVKPTKLPTQVTSLSIVNSKLTNLNGLELLTQLQKIQLINNPITSFKPILGLSKVNSLTINSAKLTDFSGLNQMKQLVELDLSSNQIQEIDQIADQLKGLANLKRFSVQNNNIHRVNALRGLQQLTYLNVSSNKIIFSEPLNQLKVELLIDNNLVTDNITLKNQQQPQLNHFKAFLVPNSSNDQISELSRIVPFDSNYTTQMNQKYKNQVQNQTLTVQNDGNLTDFGFTSDLNVINLQLLNCQNVKMPSNVKYFKTVNGQFTDYPEVKVKVPAQIVSLTINGSKLTHIEGIEALKQLQYVDLRDNSIISAEPLKHLVNLKQVLLDNNFIQNLEFITALPNYKLEWIYYQKVPTEADYQNYINDTKSVQSVAQLKAALAPNKVQTDQLISQLTKYETDMCTKYQPTINNQILSISNDNHVKDFKFVDQLPIVNLQLNNCINLKFFRTPTNILSLTINNSKLTNIVGIEVMKQLQFIDLRDNSLISIEPLKELANLKQVLLDNNFIQNLEFITALPNYKLEWIYYQRVPTDADYQNYINDTKSVQSVAQLKAALAPKKVQTDQLIVQYEAKFSIDQDLRTKYQPTINNQILTINSDNQIKDFKFVDQLPIVNLQLNNCINLKFFRTPSKILSLTINNSKLTNLVGIEVMRQLQYLDIRDNSIISIQPLQHLINLKQLLIDNNFIQDLEHLTVLPNYTVDWIYYQKVPTDADYQNFINSTQRNQTVNELKTELLRFKNKTEEMIQNGPAKYDREMIAKYRGSIRYNYGPYLPINGDQNIRDLKFLEQLGVTDFQINNCQNVCLLRAPANLRMLKVRDSNLKCIKGVERMTLLEYLYLENNKISDFSPIQSRQQSGKHYIIGQNPTQQEIDEAKLKIM</sequence>
<dbReference type="PROSITE" id="PS51450">
    <property type="entry name" value="LRR"/>
    <property type="match status" value="9"/>
</dbReference>